<dbReference type="EMBL" id="OMOF01000075">
    <property type="protein sequence ID" value="SPF36718.1"/>
    <property type="molecule type" value="Genomic_DNA"/>
</dbReference>
<sequence length="81" mass="9330">MSIVSQPPRLTNGKIKLKKIIRTDPTEQFQVIYSIWQGWLLVTRSNQFDLVNDLIGCSAILTQPILGRKKASRHFFHCFDA</sequence>
<dbReference type="AlphaFoldDB" id="A0A2U3KAS8"/>
<proteinExistence type="predicted"/>
<name>A0A2U3KAS8_9FIRM</name>
<reference evidence="2" key="1">
    <citation type="submission" date="2018-02" db="EMBL/GenBank/DDBJ databases">
        <authorList>
            <person name="Hausmann B."/>
        </authorList>
    </citation>
    <scope>NUCLEOTIDE SEQUENCE [LARGE SCALE GENOMIC DNA]</scope>
    <source>
        <strain evidence="2">Peat soil MAG SbF1</strain>
    </source>
</reference>
<evidence type="ECO:0000313" key="1">
    <source>
        <dbReference type="EMBL" id="SPF36718.1"/>
    </source>
</evidence>
<gene>
    <name evidence="1" type="ORF">SBF1_1660023</name>
</gene>
<protein>
    <submittedName>
        <fullName evidence="1">Uncharacterized protein</fullName>
    </submittedName>
</protein>
<organism evidence="1 2">
    <name type="scientific">Candidatus Desulfosporosinus infrequens</name>
    <dbReference type="NCBI Taxonomy" id="2043169"/>
    <lineage>
        <taxon>Bacteria</taxon>
        <taxon>Bacillati</taxon>
        <taxon>Bacillota</taxon>
        <taxon>Clostridia</taxon>
        <taxon>Eubacteriales</taxon>
        <taxon>Desulfitobacteriaceae</taxon>
        <taxon>Desulfosporosinus</taxon>
    </lineage>
</organism>
<dbReference type="Proteomes" id="UP000238916">
    <property type="component" value="Unassembled WGS sequence"/>
</dbReference>
<evidence type="ECO:0000313" key="2">
    <source>
        <dbReference type="Proteomes" id="UP000238916"/>
    </source>
</evidence>
<accession>A0A2U3KAS8</accession>